<evidence type="ECO:0000313" key="2">
    <source>
        <dbReference type="EMBL" id="WHA43318.1"/>
    </source>
</evidence>
<proteinExistence type="predicted"/>
<feature type="region of interest" description="Disordered" evidence="1">
    <location>
        <begin position="1"/>
        <end position="27"/>
    </location>
</feature>
<evidence type="ECO:0000256" key="1">
    <source>
        <dbReference type="SAM" id="MobiDB-lite"/>
    </source>
</evidence>
<accession>A0AAF0KFI7</accession>
<dbReference type="AlphaFoldDB" id="A0AAF0KFI7"/>
<gene>
    <name evidence="2" type="ORF">CFBP5477_018945</name>
</gene>
<feature type="compositionally biased region" description="Basic and acidic residues" evidence="1">
    <location>
        <begin position="1"/>
        <end position="22"/>
    </location>
</feature>
<organism evidence="2 3">
    <name type="scientific">Agrobacterium larrymoorei</name>
    <dbReference type="NCBI Taxonomy" id="160699"/>
    <lineage>
        <taxon>Bacteria</taxon>
        <taxon>Pseudomonadati</taxon>
        <taxon>Pseudomonadota</taxon>
        <taxon>Alphaproteobacteria</taxon>
        <taxon>Hyphomicrobiales</taxon>
        <taxon>Rhizobiaceae</taxon>
        <taxon>Rhizobium/Agrobacterium group</taxon>
        <taxon>Agrobacterium</taxon>
    </lineage>
</organism>
<dbReference type="RefSeq" id="WP_137395250.1">
    <property type="nucleotide sequence ID" value="NZ_CP124734.1"/>
</dbReference>
<reference evidence="2" key="1">
    <citation type="submission" date="2023-05" db="EMBL/GenBank/DDBJ databases">
        <title>Complete genome sequence of Agrobacterium larrymoorei CFBP5477.</title>
        <authorList>
            <person name="Yen H.-C."/>
            <person name="Chou L."/>
            <person name="Lin Y.-C."/>
            <person name="Lai E.-M."/>
            <person name="Kuo C.-H."/>
        </authorList>
    </citation>
    <scope>NUCLEOTIDE SEQUENCE</scope>
    <source>
        <strain evidence="2">CFBP5477</strain>
    </source>
</reference>
<dbReference type="EMBL" id="CP124734">
    <property type="protein sequence ID" value="WHA43318.1"/>
    <property type="molecule type" value="Genomic_DNA"/>
</dbReference>
<dbReference type="Proteomes" id="UP000298664">
    <property type="component" value="Chromosome Linear"/>
</dbReference>
<sequence>MTATKEEFFKPGKMSPREKASATDEASAQIIAAETAQRLKKTERLREARLAREAETVIIPPPNAPKKRGKAAVNG</sequence>
<name>A0AAF0KFI7_9HYPH</name>
<protein>
    <submittedName>
        <fullName evidence="2">Uncharacterized protein</fullName>
    </submittedName>
</protein>
<evidence type="ECO:0000313" key="3">
    <source>
        <dbReference type="Proteomes" id="UP000298664"/>
    </source>
</evidence>